<dbReference type="Pfam" id="PF00595">
    <property type="entry name" value="PDZ"/>
    <property type="match status" value="2"/>
</dbReference>
<gene>
    <name evidence="3" type="ORF">BOX15_Mlig011040g1</name>
</gene>
<evidence type="ECO:0000256" key="1">
    <source>
        <dbReference type="SAM" id="MobiDB-lite"/>
    </source>
</evidence>
<keyword evidence="4" id="KW-1185">Reference proteome</keyword>
<dbReference type="EMBL" id="NIVC01002426">
    <property type="protein sequence ID" value="PAA57986.1"/>
    <property type="molecule type" value="Genomic_DNA"/>
</dbReference>
<evidence type="ECO:0000313" key="3">
    <source>
        <dbReference type="EMBL" id="PAA57986.1"/>
    </source>
</evidence>
<feature type="compositionally biased region" description="Basic and acidic residues" evidence="1">
    <location>
        <begin position="1"/>
        <end position="10"/>
    </location>
</feature>
<protein>
    <recommendedName>
        <fullName evidence="2">PDZ domain-containing protein</fullName>
    </recommendedName>
</protein>
<evidence type="ECO:0000313" key="4">
    <source>
        <dbReference type="Proteomes" id="UP000215902"/>
    </source>
</evidence>
<feature type="domain" description="PDZ" evidence="2">
    <location>
        <begin position="270"/>
        <end position="348"/>
    </location>
</feature>
<feature type="compositionally biased region" description="Polar residues" evidence="1">
    <location>
        <begin position="475"/>
        <end position="484"/>
    </location>
</feature>
<dbReference type="Gene3D" id="2.30.42.10">
    <property type="match status" value="2"/>
</dbReference>
<dbReference type="PROSITE" id="PS50106">
    <property type="entry name" value="PDZ"/>
    <property type="match status" value="2"/>
</dbReference>
<feature type="domain" description="PDZ" evidence="2">
    <location>
        <begin position="184"/>
        <end position="263"/>
    </location>
</feature>
<feature type="compositionally biased region" description="Low complexity" evidence="1">
    <location>
        <begin position="411"/>
        <end position="424"/>
    </location>
</feature>
<sequence length="538" mass="56927">MYFCDDHGSAYDDGTDTVRSYRGHGEGEVESRVEGDPEQLPSSPPQSPAINGEVAAAAARTSPPVLQQPRPLQLDLSAAAATAKEVADSDRGDSTSLDDPASSGAESSSGGGGVWRVSERRQRDHQQQQLPPPPSKPPPLPINGLHRAAAAGDGSGGGTAYILQAAAAAAAAATAGCGFQEVREISLGRHNDEPYGMKVEAIGEAFFITHVVRNSVAACAGLKIGDEIVRINERRLEGLRTREVLQAIRLSELCVKLAYKPRAVVARIREIRLQKDNGVLGLRLQKKPDGLYIDFVKRGTSAHEAGLKDGDQVLKINSHIVTDWSMEGAMALLKSLSDTEPIALLVRETLPVANLAGTGPTPLTLPLPSHNKHRNQQAQTLQRQSDEAKSQNSRHHQQGEAPVDGAEPDEPTSSAAPAAANAVPTEKEENRRPKVPDSNPCASTDDLEITRLRVPPEAAGEAEAAAAAAGGPSTSGGNFSASNFFKSFHAPNRLTAFLKSSRFSRQQSQPQSKQQQSDAKANTSLPAVEASISAEKGT</sequence>
<reference evidence="3 4" key="1">
    <citation type="submission" date="2017-06" db="EMBL/GenBank/DDBJ databases">
        <title>A platform for efficient transgenesis in Macrostomum lignano, a flatworm model organism for stem cell research.</title>
        <authorList>
            <person name="Berezikov E."/>
        </authorList>
    </citation>
    <scope>NUCLEOTIDE SEQUENCE [LARGE SCALE GENOMIC DNA]</scope>
    <source>
        <strain evidence="3">DV1</strain>
        <tissue evidence="3">Whole organism</tissue>
    </source>
</reference>
<dbReference type="STRING" id="282301.A0A267E9B2"/>
<dbReference type="OrthoDB" id="7734647at2759"/>
<feature type="region of interest" description="Disordered" evidence="1">
    <location>
        <begin position="1"/>
        <end position="150"/>
    </location>
</feature>
<feature type="compositionally biased region" description="Basic and acidic residues" evidence="1">
    <location>
        <begin position="117"/>
        <end position="126"/>
    </location>
</feature>
<comment type="caution">
    <text evidence="3">The sequence shown here is derived from an EMBL/GenBank/DDBJ whole genome shotgun (WGS) entry which is preliminary data.</text>
</comment>
<evidence type="ECO:0000259" key="2">
    <source>
        <dbReference type="PROSITE" id="PS50106"/>
    </source>
</evidence>
<dbReference type="InterPro" id="IPR036034">
    <property type="entry name" value="PDZ_sf"/>
</dbReference>
<feature type="compositionally biased region" description="Pro residues" evidence="1">
    <location>
        <begin position="130"/>
        <end position="141"/>
    </location>
</feature>
<feature type="compositionally biased region" description="Low complexity" evidence="1">
    <location>
        <begin position="499"/>
        <end position="517"/>
    </location>
</feature>
<dbReference type="InterPro" id="IPR051109">
    <property type="entry name" value="MAM_complex_regulator"/>
</dbReference>
<accession>A0A267E9B2</accession>
<name>A0A267E9B2_9PLAT</name>
<dbReference type="PANTHER" id="PTHR14063">
    <property type="entry name" value="PROTEIN LIN-7 HOMOLOG"/>
    <property type="match status" value="1"/>
</dbReference>
<feature type="compositionally biased region" description="Low complexity" evidence="1">
    <location>
        <begin position="455"/>
        <end position="472"/>
    </location>
</feature>
<feature type="region of interest" description="Disordered" evidence="1">
    <location>
        <begin position="361"/>
        <end position="484"/>
    </location>
</feature>
<dbReference type="SMART" id="SM00228">
    <property type="entry name" value="PDZ"/>
    <property type="match status" value="2"/>
</dbReference>
<feature type="compositionally biased region" description="Basic and acidic residues" evidence="1">
    <location>
        <begin position="425"/>
        <end position="435"/>
    </location>
</feature>
<dbReference type="SUPFAM" id="SSF50156">
    <property type="entry name" value="PDZ domain-like"/>
    <property type="match status" value="2"/>
</dbReference>
<proteinExistence type="predicted"/>
<dbReference type="InterPro" id="IPR001478">
    <property type="entry name" value="PDZ"/>
</dbReference>
<dbReference type="AlphaFoldDB" id="A0A267E9B2"/>
<feature type="compositionally biased region" description="Low complexity" evidence="1">
    <location>
        <begin position="63"/>
        <end position="76"/>
    </location>
</feature>
<dbReference type="Proteomes" id="UP000215902">
    <property type="component" value="Unassembled WGS sequence"/>
</dbReference>
<feature type="compositionally biased region" description="Basic and acidic residues" evidence="1">
    <location>
        <begin position="23"/>
        <end position="35"/>
    </location>
</feature>
<feature type="region of interest" description="Disordered" evidence="1">
    <location>
        <begin position="498"/>
        <end position="538"/>
    </location>
</feature>
<organism evidence="3 4">
    <name type="scientific">Macrostomum lignano</name>
    <dbReference type="NCBI Taxonomy" id="282301"/>
    <lineage>
        <taxon>Eukaryota</taxon>
        <taxon>Metazoa</taxon>
        <taxon>Spiralia</taxon>
        <taxon>Lophotrochozoa</taxon>
        <taxon>Platyhelminthes</taxon>
        <taxon>Rhabditophora</taxon>
        <taxon>Macrostomorpha</taxon>
        <taxon>Macrostomida</taxon>
        <taxon>Macrostomidae</taxon>
        <taxon>Macrostomum</taxon>
    </lineage>
</organism>